<proteinExistence type="inferred from homology"/>
<dbReference type="GO" id="GO:0005829">
    <property type="term" value="C:cytosol"/>
    <property type="evidence" value="ECO:0007669"/>
    <property type="project" value="TreeGrafter"/>
</dbReference>
<dbReference type="GO" id="GO:0032259">
    <property type="term" value="P:methylation"/>
    <property type="evidence" value="ECO:0007669"/>
    <property type="project" value="UniProtKB-KW"/>
</dbReference>
<dbReference type="SUPFAM" id="SSF53335">
    <property type="entry name" value="S-adenosyl-L-methionine-dependent methyltransferases"/>
    <property type="match status" value="1"/>
</dbReference>
<evidence type="ECO:0000256" key="2">
    <source>
        <dbReference type="ARBA" id="ARBA00022603"/>
    </source>
</evidence>
<evidence type="ECO:0000256" key="4">
    <source>
        <dbReference type="ARBA" id="ARBA00022691"/>
    </source>
</evidence>
<evidence type="ECO:0000256" key="3">
    <source>
        <dbReference type="ARBA" id="ARBA00022679"/>
    </source>
</evidence>
<gene>
    <name evidence="6" type="ORF">DGAL_LOCUS7100</name>
</gene>
<comment type="caution">
    <text evidence="6">The sequence shown here is derived from an EMBL/GenBank/DDBJ whole genome shotgun (WGS) entry which is preliminary data.</text>
</comment>
<dbReference type="PANTHER" id="PTHR10867:SF17">
    <property type="entry name" value="NICOTINAMIDE N-METHYLTRANSFERASE"/>
    <property type="match status" value="1"/>
</dbReference>
<keyword evidence="7" id="KW-1185">Reference proteome</keyword>
<keyword evidence="4" id="KW-0949">S-adenosyl-L-methionine</keyword>
<organism evidence="6 7">
    <name type="scientific">Daphnia galeata</name>
    <dbReference type="NCBI Taxonomy" id="27404"/>
    <lineage>
        <taxon>Eukaryota</taxon>
        <taxon>Metazoa</taxon>
        <taxon>Ecdysozoa</taxon>
        <taxon>Arthropoda</taxon>
        <taxon>Crustacea</taxon>
        <taxon>Branchiopoda</taxon>
        <taxon>Diplostraca</taxon>
        <taxon>Cladocera</taxon>
        <taxon>Anomopoda</taxon>
        <taxon>Daphniidae</taxon>
        <taxon>Daphnia</taxon>
    </lineage>
</organism>
<name>A0A8J2RWA6_9CRUS</name>
<sequence>MMESQAKRLALEQLYKDNFKPEVYLSTYYRTLDVEVEFFLGNLHHFFFVSNGGQHGEGDGTCRTRQVEPEVNDADDGGEKAVHNNETKKKEGRRVLEIGSGPVPISMISASRWSEWIVCSDFLEQNRQNIKQWLTMTAITSTAPGRHDETWLPFFRYVTELERAESETLLLDRVRLSVRAVVPCNVLLTDPLMNDKDAAQNADGCSSLYDVIITTLCLEFATLSVDEYSSAVGNVTSLLRPEGFLVIQGALGNSHYWHNNHQFPSVTLSRAVVESAIKNAGCLVVDWRELARCCSPQDKPADHSAVFYCLARKNPIQTTTTTTK</sequence>
<dbReference type="AlphaFoldDB" id="A0A8J2RWA6"/>
<evidence type="ECO:0000313" key="7">
    <source>
        <dbReference type="Proteomes" id="UP000789390"/>
    </source>
</evidence>
<evidence type="ECO:0000256" key="1">
    <source>
        <dbReference type="ARBA" id="ARBA00007996"/>
    </source>
</evidence>
<accession>A0A8J2RWA6</accession>
<keyword evidence="2" id="KW-0489">Methyltransferase</keyword>
<dbReference type="OrthoDB" id="6416275at2759"/>
<dbReference type="Pfam" id="PF01234">
    <property type="entry name" value="NNMT_PNMT_TEMT"/>
    <property type="match status" value="1"/>
</dbReference>
<dbReference type="FunFam" id="3.40.50.150:FF:000938">
    <property type="entry name" value="Uncharacterized protein"/>
    <property type="match status" value="1"/>
</dbReference>
<reference evidence="6" key="1">
    <citation type="submission" date="2021-11" db="EMBL/GenBank/DDBJ databases">
        <authorList>
            <person name="Schell T."/>
        </authorList>
    </citation>
    <scope>NUCLEOTIDE SEQUENCE</scope>
    <source>
        <strain evidence="6">M5</strain>
    </source>
</reference>
<dbReference type="PANTHER" id="PTHR10867">
    <property type="entry name" value="NNMT/PNMT/TEMT FAMILY MEMBER"/>
    <property type="match status" value="1"/>
</dbReference>
<evidence type="ECO:0000313" key="6">
    <source>
        <dbReference type="EMBL" id="CAH0104331.1"/>
    </source>
</evidence>
<dbReference type="Proteomes" id="UP000789390">
    <property type="component" value="Unassembled WGS sequence"/>
</dbReference>
<dbReference type="Gene3D" id="3.40.50.150">
    <property type="entry name" value="Vaccinia Virus protein VP39"/>
    <property type="match status" value="1"/>
</dbReference>
<comment type="similarity">
    <text evidence="1">Belongs to the class I-like SAM-binding methyltransferase superfamily. NNMT/PNMT/TEMT family.</text>
</comment>
<feature type="compositionally biased region" description="Basic and acidic residues" evidence="5">
    <location>
        <begin position="77"/>
        <end position="92"/>
    </location>
</feature>
<dbReference type="InterPro" id="IPR000940">
    <property type="entry name" value="NNMT_TEMT_trans"/>
</dbReference>
<protein>
    <submittedName>
        <fullName evidence="6">Uncharacterized protein</fullName>
    </submittedName>
</protein>
<dbReference type="GO" id="GO:0008170">
    <property type="term" value="F:N-methyltransferase activity"/>
    <property type="evidence" value="ECO:0007669"/>
    <property type="project" value="TreeGrafter"/>
</dbReference>
<feature type="region of interest" description="Disordered" evidence="5">
    <location>
        <begin position="70"/>
        <end position="92"/>
    </location>
</feature>
<dbReference type="PROSITE" id="PS51681">
    <property type="entry name" value="SAM_MT_NNMT_PNMT_TEMT"/>
    <property type="match status" value="1"/>
</dbReference>
<keyword evidence="3" id="KW-0808">Transferase</keyword>
<dbReference type="InterPro" id="IPR029063">
    <property type="entry name" value="SAM-dependent_MTases_sf"/>
</dbReference>
<dbReference type="EMBL" id="CAKKLH010000135">
    <property type="protein sequence ID" value="CAH0104331.1"/>
    <property type="molecule type" value="Genomic_DNA"/>
</dbReference>
<evidence type="ECO:0000256" key="5">
    <source>
        <dbReference type="SAM" id="MobiDB-lite"/>
    </source>
</evidence>